<dbReference type="EMBL" id="JAKFHA010000071">
    <property type="protein sequence ID" value="MCF2533989.1"/>
    <property type="molecule type" value="Genomic_DNA"/>
</dbReference>
<evidence type="ECO:0000313" key="2">
    <source>
        <dbReference type="Proteomes" id="UP001165378"/>
    </source>
</evidence>
<sequence>MFELEESPNIGRRPELGALAAWEVRVAAANDGWPALDLCAWWAVRMAIWSRAHQSGVVPDDDGEAHLVVVLAALAMYDAAYRSGSERPDQVPLANAVAGLSTDATARTLAGRTVVGDGNRGRLRRADRAFLDMVLLDEDNVTWEMLRLGAVELLRAHALHSVEEGLHADAAVVAPRDRGWFGNHGLTPDWYGRGFR</sequence>
<comment type="caution">
    <text evidence="1">The sequence shown here is derived from an EMBL/GenBank/DDBJ whole genome shotgun (WGS) entry which is preliminary data.</text>
</comment>
<evidence type="ECO:0000313" key="1">
    <source>
        <dbReference type="EMBL" id="MCF2533989.1"/>
    </source>
</evidence>
<dbReference type="RefSeq" id="WP_235058782.1">
    <property type="nucleotide sequence ID" value="NZ_JAKFHA010000071.1"/>
</dbReference>
<organism evidence="1 2">
    <name type="scientific">Yinghuangia soli</name>
    <dbReference type="NCBI Taxonomy" id="2908204"/>
    <lineage>
        <taxon>Bacteria</taxon>
        <taxon>Bacillati</taxon>
        <taxon>Actinomycetota</taxon>
        <taxon>Actinomycetes</taxon>
        <taxon>Kitasatosporales</taxon>
        <taxon>Streptomycetaceae</taxon>
        <taxon>Yinghuangia</taxon>
    </lineage>
</organism>
<protein>
    <submittedName>
        <fullName evidence="1">Uncharacterized protein</fullName>
    </submittedName>
</protein>
<keyword evidence="2" id="KW-1185">Reference proteome</keyword>
<dbReference type="AlphaFoldDB" id="A0AA41Q9D4"/>
<dbReference type="Proteomes" id="UP001165378">
    <property type="component" value="Unassembled WGS sequence"/>
</dbReference>
<reference evidence="1" key="1">
    <citation type="submission" date="2022-01" db="EMBL/GenBank/DDBJ databases">
        <title>Genome-Based Taxonomic Classification of the Phylum Actinobacteria.</title>
        <authorList>
            <person name="Gao Y."/>
        </authorList>
    </citation>
    <scope>NUCLEOTIDE SEQUENCE</scope>
    <source>
        <strain evidence="1">KLBMP 8922</strain>
    </source>
</reference>
<proteinExistence type="predicted"/>
<name>A0AA41Q9D4_9ACTN</name>
<accession>A0AA41Q9D4</accession>
<gene>
    <name evidence="1" type="ORF">LZ495_43155</name>
</gene>